<protein>
    <submittedName>
        <fullName evidence="1">Uncharacterized protein</fullName>
    </submittedName>
</protein>
<proteinExistence type="predicted"/>
<reference evidence="1" key="1">
    <citation type="submission" date="2019-08" db="EMBL/GenBank/DDBJ databases">
        <authorList>
            <person name="Kucharzyk K."/>
            <person name="Murdoch R.W."/>
            <person name="Higgins S."/>
            <person name="Loffler F."/>
        </authorList>
    </citation>
    <scope>NUCLEOTIDE SEQUENCE</scope>
</reference>
<evidence type="ECO:0000313" key="1">
    <source>
        <dbReference type="EMBL" id="MPM69506.1"/>
    </source>
</evidence>
<dbReference type="AlphaFoldDB" id="A0A645BVI6"/>
<sequence length="87" mass="9700">MLQLADGEITAANADDDQNVAVRANLLGRFLNAGKLVFVVIFRQVYPAQKITAFTGAFHQLAMCQLDLRPDLVKLFVAYKTRQMLCV</sequence>
<gene>
    <name evidence="1" type="ORF">SDC9_116451</name>
</gene>
<comment type="caution">
    <text evidence="1">The sequence shown here is derived from an EMBL/GenBank/DDBJ whole genome shotgun (WGS) entry which is preliminary data.</text>
</comment>
<dbReference type="EMBL" id="VSSQ01022916">
    <property type="protein sequence ID" value="MPM69506.1"/>
    <property type="molecule type" value="Genomic_DNA"/>
</dbReference>
<organism evidence="1">
    <name type="scientific">bioreactor metagenome</name>
    <dbReference type="NCBI Taxonomy" id="1076179"/>
    <lineage>
        <taxon>unclassified sequences</taxon>
        <taxon>metagenomes</taxon>
        <taxon>ecological metagenomes</taxon>
    </lineage>
</organism>
<accession>A0A645BVI6</accession>
<name>A0A645BVI6_9ZZZZ</name>